<dbReference type="InterPro" id="IPR036291">
    <property type="entry name" value="NAD(P)-bd_dom_sf"/>
</dbReference>
<dbReference type="PANTHER" id="PTHR48075:SF9">
    <property type="entry name" value="3-HYDROXYBUTYRYL-COA DEHYDROGENASE"/>
    <property type="match status" value="1"/>
</dbReference>
<dbReference type="Proteomes" id="UP001165590">
    <property type="component" value="Unassembled WGS sequence"/>
</dbReference>
<reference evidence="6" key="1">
    <citation type="journal article" date="2022" name="bioRxiv">
        <title>Discovery and biosynthetic assessment of Streptomyces ortus sp nov. isolated from a deep-sea sponge.</title>
        <authorList>
            <person name="Williams S.E."/>
        </authorList>
    </citation>
    <scope>NUCLEOTIDE SEQUENCE</scope>
    <source>
        <strain evidence="6">A15ISP2-DRY2</strain>
    </source>
</reference>
<sequence length="294" mass="31776">MRHTDPAPVLRVGVVGCGIMGAGIAEVCARRDLDVLVAVTSTDSERRGRRRLQASLDRAVASGKLSVTERDGVLENITFTTDLGRLRTRQFTVEAITEDEKHKHAVLRELDRALPDPSALLASTTSSLSLGRLCDAVTRKGRFLGTHFFSPAQSTPLVELIGTPFTDGAALDRAELFLTKTLGKEVIRAGDRSGFVVNRLLVPYLVSAVRMLESGFAGAEDIDRAMVLGCAHPVGPLKLADHIGLDTVASAALSLFTAFAEPQYEPPALLRQLVDEGRLGRKTGRGFYDYPHTD</sequence>
<comment type="caution">
    <text evidence="6">The sequence shown here is derived from an EMBL/GenBank/DDBJ whole genome shotgun (WGS) entry which is preliminary data.</text>
</comment>
<proteinExistence type="inferred from homology"/>
<evidence type="ECO:0000256" key="1">
    <source>
        <dbReference type="ARBA" id="ARBA00005086"/>
    </source>
</evidence>
<dbReference type="InterPro" id="IPR013328">
    <property type="entry name" value="6PGD_dom2"/>
</dbReference>
<protein>
    <submittedName>
        <fullName evidence="6">3-hydroxybutyryl-CoA dehydrogenase</fullName>
    </submittedName>
</protein>
<dbReference type="InterPro" id="IPR022694">
    <property type="entry name" value="3-OHacyl-CoA_DH"/>
</dbReference>
<dbReference type="InterPro" id="IPR006108">
    <property type="entry name" value="3HC_DH_C"/>
</dbReference>
<dbReference type="InterPro" id="IPR006180">
    <property type="entry name" value="3-OHacyl-CoA_DH_CS"/>
</dbReference>
<dbReference type="Gene3D" id="3.40.50.720">
    <property type="entry name" value="NAD(P)-binding Rossmann-like Domain"/>
    <property type="match status" value="1"/>
</dbReference>
<evidence type="ECO:0000313" key="7">
    <source>
        <dbReference type="Proteomes" id="UP001165590"/>
    </source>
</evidence>
<keyword evidence="7" id="KW-1185">Reference proteome</keyword>
<dbReference type="InterPro" id="IPR006176">
    <property type="entry name" value="3-OHacyl-CoA_DH_NAD-bd"/>
</dbReference>
<evidence type="ECO:0000256" key="3">
    <source>
        <dbReference type="ARBA" id="ARBA00023002"/>
    </source>
</evidence>
<dbReference type="InterPro" id="IPR008927">
    <property type="entry name" value="6-PGluconate_DH-like_C_sf"/>
</dbReference>
<organism evidence="6 7">
    <name type="scientific">Streptomyces ortus</name>
    <dbReference type="NCBI Taxonomy" id="2867268"/>
    <lineage>
        <taxon>Bacteria</taxon>
        <taxon>Bacillati</taxon>
        <taxon>Actinomycetota</taxon>
        <taxon>Actinomycetes</taxon>
        <taxon>Kitasatosporales</taxon>
        <taxon>Streptomycetaceae</taxon>
        <taxon>Streptomyces</taxon>
    </lineage>
</organism>
<comment type="pathway">
    <text evidence="1">Lipid metabolism; butanoate metabolism.</text>
</comment>
<gene>
    <name evidence="6" type="ORF">K3769_40000</name>
</gene>
<dbReference type="Pfam" id="PF02737">
    <property type="entry name" value="3HCDH_N"/>
    <property type="match status" value="1"/>
</dbReference>
<name>A0ABT3VG55_9ACTN</name>
<dbReference type="EMBL" id="JAIFZO010000002">
    <property type="protein sequence ID" value="MCX4238853.1"/>
    <property type="molecule type" value="Genomic_DNA"/>
</dbReference>
<dbReference type="PANTHER" id="PTHR48075">
    <property type="entry name" value="3-HYDROXYACYL-COA DEHYDROGENASE FAMILY PROTEIN"/>
    <property type="match status" value="1"/>
</dbReference>
<comment type="similarity">
    <text evidence="2">Belongs to the 3-hydroxyacyl-CoA dehydrogenase family.</text>
</comment>
<dbReference type="NCBIfam" id="NF005875">
    <property type="entry name" value="PRK07819.1"/>
    <property type="match status" value="1"/>
</dbReference>
<dbReference type="PIRSF" id="PIRSF000105">
    <property type="entry name" value="HCDH"/>
    <property type="match status" value="1"/>
</dbReference>
<evidence type="ECO:0000259" key="5">
    <source>
        <dbReference type="Pfam" id="PF02737"/>
    </source>
</evidence>
<dbReference type="PROSITE" id="PS00067">
    <property type="entry name" value="3HCDH"/>
    <property type="match status" value="1"/>
</dbReference>
<keyword evidence="3" id="KW-0560">Oxidoreductase</keyword>
<feature type="domain" description="3-hydroxyacyl-CoA dehydrogenase C-terminal" evidence="4">
    <location>
        <begin position="194"/>
        <end position="290"/>
    </location>
</feature>
<evidence type="ECO:0000259" key="4">
    <source>
        <dbReference type="Pfam" id="PF00725"/>
    </source>
</evidence>
<dbReference type="RefSeq" id="WP_267031110.1">
    <property type="nucleotide sequence ID" value="NZ_JAIFZO010000002.1"/>
</dbReference>
<evidence type="ECO:0000256" key="2">
    <source>
        <dbReference type="ARBA" id="ARBA00009463"/>
    </source>
</evidence>
<dbReference type="Gene3D" id="1.10.1040.10">
    <property type="entry name" value="N-(1-d-carboxylethyl)-l-norvaline Dehydrogenase, domain 2"/>
    <property type="match status" value="1"/>
</dbReference>
<accession>A0ABT3VG55</accession>
<dbReference type="Pfam" id="PF00725">
    <property type="entry name" value="3HCDH"/>
    <property type="match status" value="1"/>
</dbReference>
<feature type="domain" description="3-hydroxyacyl-CoA dehydrogenase NAD binding" evidence="5">
    <location>
        <begin position="12"/>
        <end position="191"/>
    </location>
</feature>
<dbReference type="SUPFAM" id="SSF51735">
    <property type="entry name" value="NAD(P)-binding Rossmann-fold domains"/>
    <property type="match status" value="1"/>
</dbReference>
<dbReference type="SUPFAM" id="SSF48179">
    <property type="entry name" value="6-phosphogluconate dehydrogenase C-terminal domain-like"/>
    <property type="match status" value="1"/>
</dbReference>
<evidence type="ECO:0000313" key="6">
    <source>
        <dbReference type="EMBL" id="MCX4238853.1"/>
    </source>
</evidence>